<dbReference type="EMBL" id="CALLCH030000021">
    <property type="protein sequence ID" value="CAI4220244.1"/>
    <property type="molecule type" value="Genomic_DNA"/>
</dbReference>
<evidence type="ECO:0000256" key="11">
    <source>
        <dbReference type="SAM" id="MobiDB-lite"/>
    </source>
</evidence>
<feature type="compositionally biased region" description="Polar residues" evidence="11">
    <location>
        <begin position="57"/>
        <end position="74"/>
    </location>
</feature>
<keyword evidence="5" id="KW-0862">Zinc</keyword>
<evidence type="ECO:0000313" key="13">
    <source>
        <dbReference type="EMBL" id="CAI4220244.1"/>
    </source>
</evidence>
<evidence type="ECO:0000256" key="1">
    <source>
        <dbReference type="ARBA" id="ARBA00004123"/>
    </source>
</evidence>
<feature type="compositionally biased region" description="Basic and acidic residues" evidence="11">
    <location>
        <begin position="41"/>
        <end position="52"/>
    </location>
</feature>
<dbReference type="InterPro" id="IPR016181">
    <property type="entry name" value="Acyl_CoA_acyltransferase"/>
</dbReference>
<evidence type="ECO:0000313" key="14">
    <source>
        <dbReference type="Proteomes" id="UP000838763"/>
    </source>
</evidence>
<keyword evidence="6" id="KW-0805">Transcription regulation</keyword>
<feature type="domain" description="MYST-type HAT" evidence="12">
    <location>
        <begin position="130"/>
        <end position="469"/>
    </location>
</feature>
<feature type="region of interest" description="Disordered" evidence="11">
    <location>
        <begin position="159"/>
        <end position="183"/>
    </location>
</feature>
<comment type="caution">
    <text evidence="13">The sequence shown here is derived from an EMBL/GenBank/DDBJ whole genome shotgun (WGS) entry which is preliminary data.</text>
</comment>
<keyword evidence="9" id="KW-0012">Acyltransferase</keyword>
<accession>A0A9P1HEN0</accession>
<dbReference type="GO" id="GO:0005634">
    <property type="term" value="C:nucleus"/>
    <property type="evidence" value="ECO:0007669"/>
    <property type="project" value="UniProtKB-SubCell"/>
</dbReference>
<evidence type="ECO:0000256" key="10">
    <source>
        <dbReference type="ARBA" id="ARBA00045805"/>
    </source>
</evidence>
<feature type="compositionally biased region" description="Low complexity" evidence="11">
    <location>
        <begin position="98"/>
        <end position="109"/>
    </location>
</feature>
<protein>
    <recommendedName>
        <fullName evidence="12">MYST-type HAT domain-containing protein</fullName>
    </recommendedName>
</protein>
<dbReference type="Proteomes" id="UP000838763">
    <property type="component" value="Unassembled WGS sequence"/>
</dbReference>
<evidence type="ECO:0000256" key="6">
    <source>
        <dbReference type="ARBA" id="ARBA00023015"/>
    </source>
</evidence>
<name>A0A9P1HEN0_9PEZI</name>
<dbReference type="GO" id="GO:0046972">
    <property type="term" value="F:histone H4K16 acetyltransferase activity"/>
    <property type="evidence" value="ECO:0007669"/>
    <property type="project" value="TreeGrafter"/>
</dbReference>
<comment type="subcellular location">
    <subcellularLocation>
        <location evidence="1">Nucleus</location>
    </subcellularLocation>
</comment>
<evidence type="ECO:0000256" key="4">
    <source>
        <dbReference type="ARBA" id="ARBA00022771"/>
    </source>
</evidence>
<evidence type="ECO:0000256" key="7">
    <source>
        <dbReference type="ARBA" id="ARBA00023163"/>
    </source>
</evidence>
<dbReference type="OrthoDB" id="787137at2759"/>
<evidence type="ECO:0000256" key="5">
    <source>
        <dbReference type="ARBA" id="ARBA00022833"/>
    </source>
</evidence>
<gene>
    <name evidence="13" type="ORF">PPNO1_LOCUS9784</name>
</gene>
<dbReference type="Pfam" id="PF01853">
    <property type="entry name" value="MOZ_SAS"/>
    <property type="match status" value="1"/>
</dbReference>
<comment type="function">
    <text evidence="10">Catalytic component of the NuA4 histone acetyltransferase (HAT) complex which is involved in epigenetic transcriptional activation of selected genes principally by acetylation of nucleosomal histones H4, H3, H2B, H2A and H2A variant H2A.Z. Acetylates histone H4 to form H4K5ac, H4K8ac, H4K12ac and H4K16ac, histone H3 to form H3K14ac, and histone H2A to form H2AK4ac and H2AK7ac. The NuA4 complex is involved in the DNA damage response and is required for chromosome segregation. The NuA4 complex plays a direct role in repair of DNA double-strand breaks (DSBs) through homologous recombination. Recruitment to promoters depends on H3K4me. Also acetylates non-histone proteins. In addition to protein acetyltransferase, can use different acyl-CoA substrates, such as 2-hydroxyisobutanoyl-CoA (2-hydroxyisobutyryl-CoA) or (2E)-butenoyl-CoA (crotonyl-CoA), and is able to mediate protein 2-hydroxyisobutyrylation and crotonylation, respectively.</text>
</comment>
<proteinExistence type="predicted"/>
<sequence>MATATAAPKPPNPTAAGAQRLAAPIRYAQTTLKWAAVPRSESIETKTAKDNVIKGVQPTNGSTTMSKENMMPTQNAANEAAAATQRNAALLSTARTTKPQAPKQALQQLPSPPIAEKQTVEPPKKTASPAAERNIDKIVLGNICFKTWYPSFYGKEVLGEPSSRSDAAAPGGKNHPRRERDPSPILDRLYVCPSCFKYSKELVMWLEHVRVCEVKEFVPGRKIYTHPKNSGRPALVPVETNVKGGVKRRRGDAAAAPVPQAVQDDGEWSIWEVDGEKDVLFLDNKSVFFDVTGFKYFLLVFSRPTKSHIPDSAPIMKHQICGFFSKEKLSWDNNNLACILKPISELGRKGYRRFWAGEIARWILSLDVASTAGAVAARKRKAEDNGPEDPQEVVIDIYDCNCLGVLREMAVAEDAGLGPSKAQPKAKPKAKPISAIDSAAEVSQEVLGEDKAGEASADVAQEAEVEITPRLVPRVRIVKDAVRAWVASQRISLQRACDPDGFDPTYLEELETLRKESLEAEEIAL</sequence>
<feature type="region of interest" description="Disordered" evidence="11">
    <location>
        <begin position="39"/>
        <end position="129"/>
    </location>
</feature>
<dbReference type="PROSITE" id="PS51726">
    <property type="entry name" value="MYST_HAT"/>
    <property type="match status" value="1"/>
</dbReference>
<keyword evidence="3" id="KW-0479">Metal-binding</keyword>
<evidence type="ECO:0000259" key="12">
    <source>
        <dbReference type="PROSITE" id="PS51726"/>
    </source>
</evidence>
<dbReference type="PANTHER" id="PTHR10615">
    <property type="entry name" value="HISTONE ACETYLTRANSFERASE"/>
    <property type="match status" value="1"/>
</dbReference>
<keyword evidence="7" id="KW-0804">Transcription</keyword>
<evidence type="ECO:0000256" key="3">
    <source>
        <dbReference type="ARBA" id="ARBA00022723"/>
    </source>
</evidence>
<reference evidence="13" key="1">
    <citation type="submission" date="2022-11" db="EMBL/GenBank/DDBJ databases">
        <authorList>
            <person name="Scott C."/>
            <person name="Bruce N."/>
        </authorList>
    </citation>
    <scope>NUCLEOTIDE SEQUENCE</scope>
</reference>
<dbReference type="InterPro" id="IPR050603">
    <property type="entry name" value="MYST_HAT"/>
</dbReference>
<dbReference type="Gene3D" id="3.40.630.30">
    <property type="match status" value="1"/>
</dbReference>
<dbReference type="InterPro" id="IPR002717">
    <property type="entry name" value="HAT_MYST-type"/>
</dbReference>
<dbReference type="PANTHER" id="PTHR10615:SF219">
    <property type="entry name" value="HISTONE ACETYLTRANSFERASE KAT5"/>
    <property type="match status" value="1"/>
</dbReference>
<dbReference type="GO" id="GO:0006355">
    <property type="term" value="P:regulation of DNA-templated transcription"/>
    <property type="evidence" value="ECO:0007669"/>
    <property type="project" value="InterPro"/>
</dbReference>
<evidence type="ECO:0000256" key="8">
    <source>
        <dbReference type="ARBA" id="ARBA00023242"/>
    </source>
</evidence>
<keyword evidence="4" id="KW-0863">Zinc-finger</keyword>
<evidence type="ECO:0000256" key="9">
    <source>
        <dbReference type="ARBA" id="ARBA00023315"/>
    </source>
</evidence>
<dbReference type="AlphaFoldDB" id="A0A9P1HEN0"/>
<organism evidence="13 14">
    <name type="scientific">Parascedosporium putredinis</name>
    <dbReference type="NCBI Taxonomy" id="1442378"/>
    <lineage>
        <taxon>Eukaryota</taxon>
        <taxon>Fungi</taxon>
        <taxon>Dikarya</taxon>
        <taxon>Ascomycota</taxon>
        <taxon>Pezizomycotina</taxon>
        <taxon>Sordariomycetes</taxon>
        <taxon>Hypocreomycetidae</taxon>
        <taxon>Microascales</taxon>
        <taxon>Microascaceae</taxon>
        <taxon>Parascedosporium</taxon>
    </lineage>
</organism>
<keyword evidence="2" id="KW-0808">Transferase</keyword>
<dbReference type="SUPFAM" id="SSF55729">
    <property type="entry name" value="Acyl-CoA N-acyltransferases (Nat)"/>
    <property type="match status" value="1"/>
</dbReference>
<dbReference type="GO" id="GO:0008270">
    <property type="term" value="F:zinc ion binding"/>
    <property type="evidence" value="ECO:0007669"/>
    <property type="project" value="UniProtKB-KW"/>
</dbReference>
<keyword evidence="8" id="KW-0539">Nucleus</keyword>
<evidence type="ECO:0000256" key="2">
    <source>
        <dbReference type="ARBA" id="ARBA00022679"/>
    </source>
</evidence>
<dbReference type="GO" id="GO:0035267">
    <property type="term" value="C:NuA4 histone acetyltransferase complex"/>
    <property type="evidence" value="ECO:0007669"/>
    <property type="project" value="TreeGrafter"/>
</dbReference>
<keyword evidence="14" id="KW-1185">Reference proteome</keyword>
<feature type="compositionally biased region" description="Low complexity" evidence="11">
    <location>
        <begin position="75"/>
        <end position="89"/>
    </location>
</feature>
<dbReference type="Gene3D" id="3.30.60.60">
    <property type="entry name" value="N-acetyl transferase-like"/>
    <property type="match status" value="1"/>
</dbReference>